<sequence>MDSLNKDQDSPVPSGNVEIEAEDVKGSTHVDVVPTLDSEQVADEALLEQMWIIPTSDTPRKTTTRKEIWSYYAFYFGNNGVQPYLYGPTQFQNLIYAAGWDPAYPAGTVACSTGGCVANFGGIKPVASIVLDMSGIAFAIQAVLLVTFGSLADYGNWRRYILLAFTFIMYGVGFAWLGVETPDKWGASAVLYVMGFLGYQVVIVYFVAAHVGLARDTPEMQESEQAVIERRKTPKEHFDLDVQTRNHIADLSYAWTSAGGTLVCVIACGIFAAMKTSESVAANNAAYSVMCAFCTGLWVVCGVPWQLWEQSRPGQKLPPGQTYLTIGFVNLWQSLKTVLTLKQTLLYLAAYFILGDSANTTYTIISIAQNTVISYDIVTYNYLSIIGYGGEGIGILLLLLAQKRWKLSTKACMTFNAGSFIVANIWGFAGIWTDVIGYKHAWEFWLFAVYNGLVMSSWYQISLNMIAEVTPVTKMFLFYSLFGILGKTSAFIGPFVTSAIITRADGNSNMSFAFLLPMSVLGFILMCLINVKKSHIECKAFLEKEAVALYEKNLRREDRIHA</sequence>
<accession>A0A1Y2B6N1</accession>
<dbReference type="GO" id="GO:0005774">
    <property type="term" value="C:vacuolar membrane"/>
    <property type="evidence" value="ECO:0007669"/>
    <property type="project" value="UniProtKB-SubCell"/>
</dbReference>
<keyword evidence="8" id="KW-0926">Vacuole</keyword>
<dbReference type="GO" id="GO:0006914">
    <property type="term" value="P:autophagy"/>
    <property type="evidence" value="ECO:0007669"/>
    <property type="project" value="UniProtKB-KW"/>
</dbReference>
<feature type="transmembrane region" description="Helical" evidence="8">
    <location>
        <begin position="512"/>
        <end position="531"/>
    </location>
</feature>
<feature type="transmembrane region" description="Helical" evidence="8">
    <location>
        <begin position="476"/>
        <end position="500"/>
    </location>
</feature>
<dbReference type="Pfam" id="PF11700">
    <property type="entry name" value="ATG22"/>
    <property type="match status" value="1"/>
</dbReference>
<keyword evidence="8" id="KW-0029">Amino-acid transport</keyword>
<evidence type="ECO:0000256" key="1">
    <source>
        <dbReference type="ARBA" id="ARBA00004128"/>
    </source>
</evidence>
<dbReference type="EMBL" id="MCFC01000023">
    <property type="protein sequence ID" value="ORY29765.1"/>
    <property type="molecule type" value="Genomic_DNA"/>
</dbReference>
<keyword evidence="5 8" id="KW-1133">Transmembrane helix</keyword>
<dbReference type="InterPro" id="IPR050495">
    <property type="entry name" value="ATG22/LtaA_families"/>
</dbReference>
<evidence type="ECO:0000256" key="3">
    <source>
        <dbReference type="ARBA" id="ARBA00022448"/>
    </source>
</evidence>
<dbReference type="GO" id="GO:0006865">
    <property type="term" value="P:amino acid transport"/>
    <property type="evidence" value="ECO:0007669"/>
    <property type="project" value="UniProtKB-KW"/>
</dbReference>
<dbReference type="Proteomes" id="UP000193986">
    <property type="component" value="Unassembled WGS sequence"/>
</dbReference>
<evidence type="ECO:0000256" key="4">
    <source>
        <dbReference type="ARBA" id="ARBA00022692"/>
    </source>
</evidence>
<comment type="similarity">
    <text evidence="2 8">Belongs to the ATG22 family.</text>
</comment>
<evidence type="ECO:0000256" key="8">
    <source>
        <dbReference type="RuleBase" id="RU363073"/>
    </source>
</evidence>
<feature type="transmembrane region" description="Helical" evidence="8">
    <location>
        <begin position="345"/>
        <end position="368"/>
    </location>
</feature>
<dbReference type="InterPro" id="IPR024671">
    <property type="entry name" value="Atg22-like"/>
</dbReference>
<comment type="subcellular location">
    <subcellularLocation>
        <location evidence="1 8">Vacuole membrane</location>
        <topology evidence="1 8">Multi-pass membrane protein</topology>
    </subcellularLocation>
</comment>
<reference evidence="9 10" key="1">
    <citation type="submission" date="2016-07" db="EMBL/GenBank/DDBJ databases">
        <title>Pervasive Adenine N6-methylation of Active Genes in Fungi.</title>
        <authorList>
            <consortium name="DOE Joint Genome Institute"/>
            <person name="Mondo S.J."/>
            <person name="Dannebaum R.O."/>
            <person name="Kuo R.C."/>
            <person name="Labutti K."/>
            <person name="Haridas S."/>
            <person name="Kuo A."/>
            <person name="Salamov A."/>
            <person name="Ahrendt S.R."/>
            <person name="Lipzen A."/>
            <person name="Sullivan W."/>
            <person name="Andreopoulos W.B."/>
            <person name="Clum A."/>
            <person name="Lindquist E."/>
            <person name="Daum C."/>
            <person name="Ramamoorthy G.K."/>
            <person name="Gryganskyi A."/>
            <person name="Culley D."/>
            <person name="Magnuson J.K."/>
            <person name="James T.Y."/>
            <person name="O'Malley M.A."/>
            <person name="Stajich J.E."/>
            <person name="Spatafora J.W."/>
            <person name="Visel A."/>
            <person name="Grigoriev I.V."/>
        </authorList>
    </citation>
    <scope>NUCLEOTIDE SEQUENCE [LARGE SCALE GENOMIC DNA]</scope>
    <source>
        <strain evidence="9 10">68-887.2</strain>
    </source>
</reference>
<keyword evidence="3 8" id="KW-0813">Transport</keyword>
<evidence type="ECO:0000256" key="5">
    <source>
        <dbReference type="ARBA" id="ARBA00022989"/>
    </source>
</evidence>
<feature type="transmembrane region" description="Helical" evidence="8">
    <location>
        <begin position="253"/>
        <end position="273"/>
    </location>
</feature>
<dbReference type="OrthoDB" id="42657at2759"/>
<feature type="transmembrane region" description="Helical" evidence="8">
    <location>
        <begin position="285"/>
        <end position="308"/>
    </location>
</feature>
<proteinExistence type="inferred from homology"/>
<organism evidence="9 10">
    <name type="scientific">Naematelia encephala</name>
    <dbReference type="NCBI Taxonomy" id="71784"/>
    <lineage>
        <taxon>Eukaryota</taxon>
        <taxon>Fungi</taxon>
        <taxon>Dikarya</taxon>
        <taxon>Basidiomycota</taxon>
        <taxon>Agaricomycotina</taxon>
        <taxon>Tremellomycetes</taxon>
        <taxon>Tremellales</taxon>
        <taxon>Naemateliaceae</taxon>
        <taxon>Naematelia</taxon>
    </lineage>
</organism>
<dbReference type="InParanoid" id="A0A1Y2B6N1"/>
<evidence type="ECO:0000313" key="10">
    <source>
        <dbReference type="Proteomes" id="UP000193986"/>
    </source>
</evidence>
<dbReference type="PANTHER" id="PTHR23519:SF5">
    <property type="entry name" value="AUTOPHAGY-RELATED PROTEIN"/>
    <property type="match status" value="1"/>
</dbReference>
<evidence type="ECO:0000256" key="2">
    <source>
        <dbReference type="ARBA" id="ARBA00006978"/>
    </source>
</evidence>
<comment type="caution">
    <text evidence="9">The sequence shown here is derived from an EMBL/GenBank/DDBJ whole genome shotgun (WGS) entry which is preliminary data.</text>
</comment>
<protein>
    <recommendedName>
        <fullName evidence="8">Autophagy-related protein</fullName>
    </recommendedName>
</protein>
<feature type="transmembrane region" description="Helical" evidence="8">
    <location>
        <begin position="126"/>
        <end position="148"/>
    </location>
</feature>
<evidence type="ECO:0000256" key="6">
    <source>
        <dbReference type="ARBA" id="ARBA00023006"/>
    </source>
</evidence>
<dbReference type="STRING" id="71784.A0A1Y2B6N1"/>
<dbReference type="SUPFAM" id="SSF103473">
    <property type="entry name" value="MFS general substrate transporter"/>
    <property type="match status" value="1"/>
</dbReference>
<feature type="transmembrane region" description="Helical" evidence="8">
    <location>
        <begin position="413"/>
        <end position="432"/>
    </location>
</feature>
<dbReference type="PANTHER" id="PTHR23519">
    <property type="entry name" value="AUTOPHAGY-RELATED PROTEIN 22"/>
    <property type="match status" value="1"/>
</dbReference>
<evidence type="ECO:0000256" key="7">
    <source>
        <dbReference type="ARBA" id="ARBA00023136"/>
    </source>
</evidence>
<comment type="function">
    <text evidence="8">Vacuolar effluxer which mediate the efflux of amino acids resulting from autophagic degradation. The release of autophagic amino acids allows the maintenance of protein synthesis and viability during nitrogen starvation.</text>
</comment>
<name>A0A1Y2B6N1_9TREE</name>
<feature type="transmembrane region" description="Helical" evidence="8">
    <location>
        <begin position="380"/>
        <end position="401"/>
    </location>
</feature>
<gene>
    <name evidence="9" type="ORF">BCR39DRAFT_495106</name>
</gene>
<feature type="transmembrane region" description="Helical" evidence="8">
    <location>
        <begin position="160"/>
        <end position="179"/>
    </location>
</feature>
<feature type="transmembrane region" description="Helical" evidence="8">
    <location>
        <begin position="185"/>
        <end position="208"/>
    </location>
</feature>
<keyword evidence="6 8" id="KW-0072">Autophagy</keyword>
<feature type="transmembrane region" description="Helical" evidence="8">
    <location>
        <begin position="444"/>
        <end position="464"/>
    </location>
</feature>
<keyword evidence="7 8" id="KW-0472">Membrane</keyword>
<keyword evidence="10" id="KW-1185">Reference proteome</keyword>
<keyword evidence="4 8" id="KW-0812">Transmembrane</keyword>
<dbReference type="AlphaFoldDB" id="A0A1Y2B6N1"/>
<evidence type="ECO:0000313" key="9">
    <source>
        <dbReference type="EMBL" id="ORY29765.1"/>
    </source>
</evidence>
<dbReference type="InterPro" id="IPR036259">
    <property type="entry name" value="MFS_trans_sf"/>
</dbReference>
<dbReference type="Gene3D" id="1.20.1250.20">
    <property type="entry name" value="MFS general substrate transporter like domains"/>
    <property type="match status" value="1"/>
</dbReference>